<sequence length="111" mass="12250">METPDGTMRRQVLLFISFLSLSSVAGQVSYSIPEEMAKGSLIGNIAQDLGLDRKRLTSGKARIFTGDSAEHIELNSERGVLLIKEKIDREALCGQTTPCALEGIRSRCWHE</sequence>
<proteinExistence type="predicted"/>
<keyword evidence="3" id="KW-0325">Glycoprotein</keyword>
<name>A0A3B4TR79_SERDU</name>
<dbReference type="AlphaFoldDB" id="A0A3B4TR79"/>
<keyword evidence="4" id="KW-0732">Signal</keyword>
<dbReference type="SUPFAM" id="SSF49313">
    <property type="entry name" value="Cadherin-like"/>
    <property type="match status" value="1"/>
</dbReference>
<evidence type="ECO:0000256" key="1">
    <source>
        <dbReference type="ARBA" id="ARBA00004370"/>
    </source>
</evidence>
<protein>
    <submittedName>
        <fullName evidence="6">Protocadherin beta-16-like</fullName>
    </submittedName>
</protein>
<feature type="domain" description="Cadherin N-terminal" evidence="5">
    <location>
        <begin position="27"/>
        <end position="102"/>
    </location>
</feature>
<evidence type="ECO:0000313" key="6">
    <source>
        <dbReference type="Ensembl" id="ENSSDUP00000008774.1"/>
    </source>
</evidence>
<reference evidence="6" key="1">
    <citation type="submission" date="2025-08" db="UniProtKB">
        <authorList>
            <consortium name="Ensembl"/>
        </authorList>
    </citation>
    <scope>IDENTIFICATION</scope>
</reference>
<feature type="signal peptide" evidence="4">
    <location>
        <begin position="1"/>
        <end position="26"/>
    </location>
</feature>
<feature type="chain" id="PRO_5017304843" evidence="4">
    <location>
        <begin position="27"/>
        <end position="111"/>
    </location>
</feature>
<dbReference type="GeneTree" id="ENSGT00940000164468"/>
<dbReference type="OMA" id="PCALEGI"/>
<keyword evidence="2" id="KW-0472">Membrane</keyword>
<dbReference type="InterPro" id="IPR050174">
    <property type="entry name" value="Protocadherin/Cadherin-CA"/>
</dbReference>
<dbReference type="InterPro" id="IPR015919">
    <property type="entry name" value="Cadherin-like_sf"/>
</dbReference>
<evidence type="ECO:0000259" key="5">
    <source>
        <dbReference type="Pfam" id="PF08266"/>
    </source>
</evidence>
<dbReference type="Gene3D" id="2.60.40.60">
    <property type="entry name" value="Cadherins"/>
    <property type="match status" value="1"/>
</dbReference>
<dbReference type="PANTHER" id="PTHR24028">
    <property type="entry name" value="CADHERIN-87A"/>
    <property type="match status" value="1"/>
</dbReference>
<dbReference type="FunFam" id="2.60.40.60:FF:000006">
    <property type="entry name" value="Protocadherin alpha 2"/>
    <property type="match status" value="1"/>
</dbReference>
<dbReference type="PANTHER" id="PTHR24028:SF296">
    <property type="entry name" value="PROTOCADHERIN 1 GAMMA 11 PRECURSOR-RELATED"/>
    <property type="match status" value="1"/>
</dbReference>
<evidence type="ECO:0000313" key="7">
    <source>
        <dbReference type="Proteomes" id="UP000261420"/>
    </source>
</evidence>
<dbReference type="Proteomes" id="UP000261420">
    <property type="component" value="Unplaced"/>
</dbReference>
<keyword evidence="7" id="KW-1185">Reference proteome</keyword>
<accession>A0A3B4TR79</accession>
<organism evidence="6 7">
    <name type="scientific">Seriola dumerili</name>
    <name type="common">Greater amberjack</name>
    <name type="synonym">Caranx dumerili</name>
    <dbReference type="NCBI Taxonomy" id="41447"/>
    <lineage>
        <taxon>Eukaryota</taxon>
        <taxon>Metazoa</taxon>
        <taxon>Chordata</taxon>
        <taxon>Craniata</taxon>
        <taxon>Vertebrata</taxon>
        <taxon>Euteleostomi</taxon>
        <taxon>Actinopterygii</taxon>
        <taxon>Neopterygii</taxon>
        <taxon>Teleostei</taxon>
        <taxon>Neoteleostei</taxon>
        <taxon>Acanthomorphata</taxon>
        <taxon>Carangaria</taxon>
        <taxon>Carangiformes</taxon>
        <taxon>Carangidae</taxon>
        <taxon>Seriola</taxon>
    </lineage>
</organism>
<dbReference type="GO" id="GO:0007155">
    <property type="term" value="P:cell adhesion"/>
    <property type="evidence" value="ECO:0007669"/>
    <property type="project" value="TreeGrafter"/>
</dbReference>
<evidence type="ECO:0000256" key="4">
    <source>
        <dbReference type="SAM" id="SignalP"/>
    </source>
</evidence>
<dbReference type="GO" id="GO:0005509">
    <property type="term" value="F:calcium ion binding"/>
    <property type="evidence" value="ECO:0007669"/>
    <property type="project" value="InterPro"/>
</dbReference>
<dbReference type="GO" id="GO:0005886">
    <property type="term" value="C:plasma membrane"/>
    <property type="evidence" value="ECO:0007669"/>
    <property type="project" value="TreeGrafter"/>
</dbReference>
<comment type="subcellular location">
    <subcellularLocation>
        <location evidence="1">Membrane</location>
    </subcellularLocation>
</comment>
<evidence type="ECO:0000256" key="3">
    <source>
        <dbReference type="ARBA" id="ARBA00023180"/>
    </source>
</evidence>
<dbReference type="Pfam" id="PF08266">
    <property type="entry name" value="Cadherin_2"/>
    <property type="match status" value="1"/>
</dbReference>
<evidence type="ECO:0000256" key="2">
    <source>
        <dbReference type="ARBA" id="ARBA00023136"/>
    </source>
</evidence>
<dbReference type="InterPro" id="IPR013164">
    <property type="entry name" value="Cadherin_N"/>
</dbReference>
<reference evidence="6" key="2">
    <citation type="submission" date="2025-09" db="UniProtKB">
        <authorList>
            <consortium name="Ensembl"/>
        </authorList>
    </citation>
    <scope>IDENTIFICATION</scope>
</reference>
<dbReference type="Ensembl" id="ENSSDUT00000008944.1">
    <property type="protein sequence ID" value="ENSSDUP00000008774.1"/>
    <property type="gene ID" value="ENSSDUG00000006449.1"/>
</dbReference>